<proteinExistence type="predicted"/>
<gene>
    <name evidence="1" type="ORF">CEXT_162621</name>
</gene>
<dbReference type="Proteomes" id="UP001054945">
    <property type="component" value="Unassembled WGS sequence"/>
</dbReference>
<keyword evidence="2" id="KW-1185">Reference proteome</keyword>
<evidence type="ECO:0000313" key="1">
    <source>
        <dbReference type="EMBL" id="GIX78481.1"/>
    </source>
</evidence>
<dbReference type="EMBL" id="BPLR01002841">
    <property type="protein sequence ID" value="GIX78481.1"/>
    <property type="molecule type" value="Genomic_DNA"/>
</dbReference>
<evidence type="ECO:0008006" key="3">
    <source>
        <dbReference type="Google" id="ProtNLM"/>
    </source>
</evidence>
<evidence type="ECO:0000313" key="2">
    <source>
        <dbReference type="Proteomes" id="UP001054945"/>
    </source>
</evidence>
<comment type="caution">
    <text evidence="1">The sequence shown here is derived from an EMBL/GenBank/DDBJ whole genome shotgun (WGS) entry which is preliminary data.</text>
</comment>
<dbReference type="AlphaFoldDB" id="A0AAV4N1T7"/>
<reference evidence="1 2" key="1">
    <citation type="submission" date="2021-06" db="EMBL/GenBank/DDBJ databases">
        <title>Caerostris extrusa draft genome.</title>
        <authorList>
            <person name="Kono N."/>
            <person name="Arakawa K."/>
        </authorList>
    </citation>
    <scope>NUCLEOTIDE SEQUENCE [LARGE SCALE GENOMIC DNA]</scope>
</reference>
<accession>A0AAV4N1T7</accession>
<sequence>MKIKAGEISQNSLTKLVEIFLIHLDLRVQQESMKSSGSGMRNTLEPRPLWNKIRCLIFSCRLKKNPVYFHQSALHLAKQIEWGLFSFLFSCFQASLEVRWWFIMFEHGEEQPQLLLPNSDGIEGEYRLRSLLPKKHCSKSPDENIHLWMFPPIPIRF</sequence>
<organism evidence="1 2">
    <name type="scientific">Caerostris extrusa</name>
    <name type="common">Bark spider</name>
    <name type="synonym">Caerostris bankana</name>
    <dbReference type="NCBI Taxonomy" id="172846"/>
    <lineage>
        <taxon>Eukaryota</taxon>
        <taxon>Metazoa</taxon>
        <taxon>Ecdysozoa</taxon>
        <taxon>Arthropoda</taxon>
        <taxon>Chelicerata</taxon>
        <taxon>Arachnida</taxon>
        <taxon>Araneae</taxon>
        <taxon>Araneomorphae</taxon>
        <taxon>Entelegynae</taxon>
        <taxon>Araneoidea</taxon>
        <taxon>Araneidae</taxon>
        <taxon>Caerostris</taxon>
    </lineage>
</organism>
<name>A0AAV4N1T7_CAEEX</name>
<protein>
    <recommendedName>
        <fullName evidence="3">Maturase K</fullName>
    </recommendedName>
</protein>